<name>A0A4Y7RBN9_9FIRM</name>
<dbReference type="RefSeq" id="WP_190258736.1">
    <property type="nucleotide sequence ID" value="NZ_QFGA01000002.1"/>
</dbReference>
<dbReference type="EMBL" id="QFGA01000002">
    <property type="protein sequence ID" value="TEB06130.1"/>
    <property type="molecule type" value="Genomic_DNA"/>
</dbReference>
<comment type="caution">
    <text evidence="2">The sequence shown here is derived from an EMBL/GenBank/DDBJ whole genome shotgun (WGS) entry which is preliminary data.</text>
</comment>
<dbReference type="Proteomes" id="UP000298324">
    <property type="component" value="Unassembled WGS sequence"/>
</dbReference>
<proteinExistence type="predicted"/>
<evidence type="ECO:0000256" key="1">
    <source>
        <dbReference type="SAM" id="MobiDB-lite"/>
    </source>
</evidence>
<sequence length="103" mass="11687">MICGGCAGSGAPPANKNALKTGEHEAIWKDMLDEDELDLYEQIETDPLAQIVDTIRLLSLRERRMVQRIQKLKEGLTRSRKGFSRNVKLPRKPTRVTMKRPAV</sequence>
<reference evidence="2 3" key="1">
    <citation type="journal article" date="2018" name="Environ. Microbiol.">
        <title>Novel energy conservation strategies and behaviour of Pelotomaculum schinkii driving syntrophic propionate catabolism.</title>
        <authorList>
            <person name="Hidalgo-Ahumada C.A.P."/>
            <person name="Nobu M.K."/>
            <person name="Narihiro T."/>
            <person name="Tamaki H."/>
            <person name="Liu W.T."/>
            <person name="Kamagata Y."/>
            <person name="Stams A.J.M."/>
            <person name="Imachi H."/>
            <person name="Sousa D.Z."/>
        </authorList>
    </citation>
    <scope>NUCLEOTIDE SEQUENCE [LARGE SCALE GENOMIC DNA]</scope>
    <source>
        <strain evidence="2 3">HH</strain>
    </source>
</reference>
<feature type="region of interest" description="Disordered" evidence="1">
    <location>
        <begin position="80"/>
        <end position="103"/>
    </location>
</feature>
<protein>
    <submittedName>
        <fullName evidence="2">Uncharacterized protein</fullName>
    </submittedName>
</protein>
<evidence type="ECO:0000313" key="2">
    <source>
        <dbReference type="EMBL" id="TEB06130.1"/>
    </source>
</evidence>
<organism evidence="2 3">
    <name type="scientific">Pelotomaculum schinkii</name>
    <dbReference type="NCBI Taxonomy" id="78350"/>
    <lineage>
        <taxon>Bacteria</taxon>
        <taxon>Bacillati</taxon>
        <taxon>Bacillota</taxon>
        <taxon>Clostridia</taxon>
        <taxon>Eubacteriales</taxon>
        <taxon>Desulfotomaculaceae</taxon>
        <taxon>Pelotomaculum</taxon>
    </lineage>
</organism>
<evidence type="ECO:0000313" key="3">
    <source>
        <dbReference type="Proteomes" id="UP000298324"/>
    </source>
</evidence>
<accession>A0A4Y7RBN9</accession>
<keyword evidence="3" id="KW-1185">Reference proteome</keyword>
<gene>
    <name evidence="2" type="ORF">Psch_03172</name>
</gene>
<dbReference type="AlphaFoldDB" id="A0A4Y7RBN9"/>